<name>A0A0C3F0G5_PILCF</name>
<reference evidence="3" key="2">
    <citation type="submission" date="2015-01" db="EMBL/GenBank/DDBJ databases">
        <title>Evolutionary Origins and Diversification of the Mycorrhizal Mutualists.</title>
        <authorList>
            <consortium name="DOE Joint Genome Institute"/>
            <consortium name="Mycorrhizal Genomics Consortium"/>
            <person name="Kohler A."/>
            <person name="Kuo A."/>
            <person name="Nagy L.G."/>
            <person name="Floudas D."/>
            <person name="Copeland A."/>
            <person name="Barry K.W."/>
            <person name="Cichocki N."/>
            <person name="Veneault-Fourrey C."/>
            <person name="LaButti K."/>
            <person name="Lindquist E.A."/>
            <person name="Lipzen A."/>
            <person name="Lundell T."/>
            <person name="Morin E."/>
            <person name="Murat C."/>
            <person name="Riley R."/>
            <person name="Ohm R."/>
            <person name="Sun H."/>
            <person name="Tunlid A."/>
            <person name="Henrissat B."/>
            <person name="Grigoriev I.V."/>
            <person name="Hibbett D.S."/>
            <person name="Martin F."/>
        </authorList>
    </citation>
    <scope>NUCLEOTIDE SEQUENCE [LARGE SCALE GENOMIC DNA]</scope>
    <source>
        <strain evidence="3">F 1598</strain>
    </source>
</reference>
<evidence type="ECO:0000313" key="3">
    <source>
        <dbReference type="Proteomes" id="UP000054166"/>
    </source>
</evidence>
<dbReference type="InterPro" id="IPR057670">
    <property type="entry name" value="SH3_retrovirus"/>
</dbReference>
<protein>
    <recommendedName>
        <fullName evidence="1">Retroviral polymerase SH3-like domain-containing protein</fullName>
    </recommendedName>
</protein>
<dbReference type="HOGENOM" id="CLU_2819589_0_0_1"/>
<dbReference type="Proteomes" id="UP000054166">
    <property type="component" value="Unassembled WGS sequence"/>
</dbReference>
<dbReference type="EMBL" id="KN833081">
    <property type="protein sequence ID" value="KIM73471.1"/>
    <property type="molecule type" value="Genomic_DNA"/>
</dbReference>
<proteinExistence type="predicted"/>
<dbReference type="InParanoid" id="A0A0C3F0G5"/>
<accession>A0A0C3F0G5</accession>
<evidence type="ECO:0000313" key="2">
    <source>
        <dbReference type="EMBL" id="KIM73471.1"/>
    </source>
</evidence>
<dbReference type="AlphaFoldDB" id="A0A0C3F0G5"/>
<sequence>TPYKVFYNKKPNVSTLCVFSSYCHVCIPKEKHTKLKEHSFDGVFCRFAHRYKAFEVWIPSCHKFITS</sequence>
<dbReference type="Pfam" id="PF25597">
    <property type="entry name" value="SH3_retrovirus"/>
    <property type="match status" value="1"/>
</dbReference>
<dbReference type="OrthoDB" id="2671929at2759"/>
<organism evidence="2 3">
    <name type="scientific">Piloderma croceum (strain F 1598)</name>
    <dbReference type="NCBI Taxonomy" id="765440"/>
    <lineage>
        <taxon>Eukaryota</taxon>
        <taxon>Fungi</taxon>
        <taxon>Dikarya</taxon>
        <taxon>Basidiomycota</taxon>
        <taxon>Agaricomycotina</taxon>
        <taxon>Agaricomycetes</taxon>
        <taxon>Agaricomycetidae</taxon>
        <taxon>Atheliales</taxon>
        <taxon>Atheliaceae</taxon>
        <taxon>Piloderma</taxon>
    </lineage>
</organism>
<feature type="non-terminal residue" evidence="2">
    <location>
        <position position="1"/>
    </location>
</feature>
<keyword evidence="3" id="KW-1185">Reference proteome</keyword>
<evidence type="ECO:0000259" key="1">
    <source>
        <dbReference type="Pfam" id="PF25597"/>
    </source>
</evidence>
<feature type="domain" description="Retroviral polymerase SH3-like" evidence="1">
    <location>
        <begin position="22"/>
        <end position="67"/>
    </location>
</feature>
<gene>
    <name evidence="2" type="ORF">PILCRDRAFT_81115</name>
</gene>
<reference evidence="2 3" key="1">
    <citation type="submission" date="2014-04" db="EMBL/GenBank/DDBJ databases">
        <authorList>
            <consortium name="DOE Joint Genome Institute"/>
            <person name="Kuo A."/>
            <person name="Tarkka M."/>
            <person name="Buscot F."/>
            <person name="Kohler A."/>
            <person name="Nagy L.G."/>
            <person name="Floudas D."/>
            <person name="Copeland A."/>
            <person name="Barry K.W."/>
            <person name="Cichocki N."/>
            <person name="Veneault-Fourrey C."/>
            <person name="LaButti K."/>
            <person name="Lindquist E.A."/>
            <person name="Lipzen A."/>
            <person name="Lundell T."/>
            <person name="Morin E."/>
            <person name="Murat C."/>
            <person name="Sun H."/>
            <person name="Tunlid A."/>
            <person name="Henrissat B."/>
            <person name="Grigoriev I.V."/>
            <person name="Hibbett D.S."/>
            <person name="Martin F."/>
            <person name="Nordberg H.P."/>
            <person name="Cantor M.N."/>
            <person name="Hua S.X."/>
        </authorList>
    </citation>
    <scope>NUCLEOTIDE SEQUENCE [LARGE SCALE GENOMIC DNA]</scope>
    <source>
        <strain evidence="2 3">F 1598</strain>
    </source>
</reference>